<organism evidence="1 2">
    <name type="scientific">Astatotilapia calliptera</name>
    <name type="common">Eastern happy</name>
    <name type="synonym">Chromis callipterus</name>
    <dbReference type="NCBI Taxonomy" id="8154"/>
    <lineage>
        <taxon>Eukaryota</taxon>
        <taxon>Metazoa</taxon>
        <taxon>Chordata</taxon>
        <taxon>Craniata</taxon>
        <taxon>Vertebrata</taxon>
        <taxon>Euteleostomi</taxon>
        <taxon>Actinopterygii</taxon>
        <taxon>Neopterygii</taxon>
        <taxon>Teleostei</taxon>
        <taxon>Neoteleostei</taxon>
        <taxon>Acanthomorphata</taxon>
        <taxon>Ovalentaria</taxon>
        <taxon>Cichlomorphae</taxon>
        <taxon>Cichliformes</taxon>
        <taxon>Cichlidae</taxon>
        <taxon>African cichlids</taxon>
        <taxon>Pseudocrenilabrinae</taxon>
        <taxon>Haplochromini</taxon>
        <taxon>Astatotilapia</taxon>
    </lineage>
</organism>
<reference evidence="1" key="1">
    <citation type="submission" date="2018-05" db="EMBL/GenBank/DDBJ databases">
        <authorList>
            <person name="Datahose"/>
        </authorList>
    </citation>
    <scope>NUCLEOTIDE SEQUENCE</scope>
</reference>
<evidence type="ECO:0000313" key="1">
    <source>
        <dbReference type="Ensembl" id="ENSACLP00000079690.1"/>
    </source>
</evidence>
<sequence>MEEVPFWATEWRSECLCVTPNFSEDESVSGRSTLVSYLKKSSKTTETVTKEADTLATERFFAHFQMSEQKTVQQTEVKTTVVQQTQEKHVSTEETSIMEIGKEDDPELREAAVKIQAAFKGYKARKDMHVCCTSFHPGKRTVQRKHEMWRLWFRGLGSLSCNQKV</sequence>
<dbReference type="InterPro" id="IPR000048">
    <property type="entry name" value="IQ_motif_EF-hand-BS"/>
</dbReference>
<reference evidence="1" key="2">
    <citation type="submission" date="2025-08" db="UniProtKB">
        <authorList>
            <consortium name="Ensembl"/>
        </authorList>
    </citation>
    <scope>IDENTIFICATION</scope>
</reference>
<reference evidence="1" key="3">
    <citation type="submission" date="2025-09" db="UniProtKB">
        <authorList>
            <consortium name="Ensembl"/>
        </authorList>
    </citation>
    <scope>IDENTIFICATION</scope>
</reference>
<keyword evidence="2" id="KW-1185">Reference proteome</keyword>
<dbReference type="Proteomes" id="UP000265100">
    <property type="component" value="Chromosome 18"/>
</dbReference>
<dbReference type="CDD" id="cd23767">
    <property type="entry name" value="IQCD"/>
    <property type="match status" value="1"/>
</dbReference>
<name>A0AAX7VDE8_ASTCA</name>
<dbReference type="PROSITE" id="PS50096">
    <property type="entry name" value="IQ"/>
    <property type="match status" value="1"/>
</dbReference>
<dbReference type="Ensembl" id="ENSACLT00000077075.1">
    <property type="protein sequence ID" value="ENSACLP00000079690.1"/>
    <property type="gene ID" value="ENSACLG00000032190.1"/>
</dbReference>
<dbReference type="AlphaFoldDB" id="A0AAX7VDE8"/>
<accession>A0AAX7VDE8</accession>
<dbReference type="Pfam" id="PF00612">
    <property type="entry name" value="IQ"/>
    <property type="match status" value="1"/>
</dbReference>
<dbReference type="GeneTree" id="ENSGT00940000177117"/>
<proteinExistence type="predicted"/>
<dbReference type="Gene3D" id="1.20.5.190">
    <property type="match status" value="1"/>
</dbReference>
<evidence type="ECO:0000313" key="2">
    <source>
        <dbReference type="Proteomes" id="UP000265100"/>
    </source>
</evidence>
<dbReference type="SMART" id="SM00015">
    <property type="entry name" value="IQ"/>
    <property type="match status" value="1"/>
</dbReference>
<protein>
    <submittedName>
        <fullName evidence="1">Uncharacterized protein</fullName>
    </submittedName>
</protein>